<gene>
    <name evidence="5" type="ORF">ST47_g1721</name>
</gene>
<dbReference type="GO" id="GO:0008623">
    <property type="term" value="C:CHRAC"/>
    <property type="evidence" value="ECO:0007669"/>
    <property type="project" value="TreeGrafter"/>
</dbReference>
<evidence type="ECO:0000259" key="4">
    <source>
        <dbReference type="Pfam" id="PF00808"/>
    </source>
</evidence>
<evidence type="ECO:0000313" key="5">
    <source>
        <dbReference type="EMBL" id="KZM27136.1"/>
    </source>
</evidence>
<keyword evidence="6" id="KW-1185">Reference proteome</keyword>
<feature type="compositionally biased region" description="Polar residues" evidence="3">
    <location>
        <begin position="152"/>
        <end position="162"/>
    </location>
</feature>
<dbReference type="InterPro" id="IPR050568">
    <property type="entry name" value="Transcr_DNA_Rep_Reg"/>
</dbReference>
<evidence type="ECO:0000313" key="6">
    <source>
        <dbReference type="Proteomes" id="UP000076837"/>
    </source>
</evidence>
<reference evidence="5 6" key="1">
    <citation type="journal article" date="2016" name="Sci. Rep.">
        <title>Draft genome sequencing and secretome analysis of fungal phytopathogen Ascochyta rabiei provides insight into the necrotrophic effector repertoire.</title>
        <authorList>
            <person name="Verma S."/>
            <person name="Gazara R.K."/>
            <person name="Nizam S."/>
            <person name="Parween S."/>
            <person name="Chattopadhyay D."/>
            <person name="Verma P.K."/>
        </authorList>
    </citation>
    <scope>NUCLEOTIDE SEQUENCE [LARGE SCALE GENOMIC DNA]</scope>
    <source>
        <strain evidence="5 6">ArDII</strain>
    </source>
</reference>
<dbReference type="InterPro" id="IPR009072">
    <property type="entry name" value="Histone-fold"/>
</dbReference>
<dbReference type="InterPro" id="IPR003958">
    <property type="entry name" value="CBFA_NFYB_domain"/>
</dbReference>
<dbReference type="GO" id="GO:0006261">
    <property type="term" value="P:DNA-templated DNA replication"/>
    <property type="evidence" value="ECO:0007669"/>
    <property type="project" value="TreeGrafter"/>
</dbReference>
<dbReference type="CDD" id="cd23645">
    <property type="entry name" value="HFD_Dpb3-like"/>
    <property type="match status" value="1"/>
</dbReference>
<organism evidence="5 6">
    <name type="scientific">Didymella rabiei</name>
    <name type="common">Chickpea ascochyta blight fungus</name>
    <name type="synonym">Mycosphaerella rabiei</name>
    <dbReference type="NCBI Taxonomy" id="5454"/>
    <lineage>
        <taxon>Eukaryota</taxon>
        <taxon>Fungi</taxon>
        <taxon>Dikarya</taxon>
        <taxon>Ascomycota</taxon>
        <taxon>Pezizomycotina</taxon>
        <taxon>Dothideomycetes</taxon>
        <taxon>Pleosporomycetidae</taxon>
        <taxon>Pleosporales</taxon>
        <taxon>Pleosporineae</taxon>
        <taxon>Didymellaceae</taxon>
        <taxon>Ascochyta</taxon>
    </lineage>
</organism>
<dbReference type="OrthoDB" id="636685at2759"/>
<comment type="subcellular location">
    <subcellularLocation>
        <location evidence="1">Nucleus</location>
    </subcellularLocation>
</comment>
<comment type="caution">
    <text evidence="5">The sequence shown here is derived from an EMBL/GenBank/DDBJ whole genome shotgun (WGS) entry which is preliminary data.</text>
</comment>
<evidence type="ECO:0000256" key="1">
    <source>
        <dbReference type="ARBA" id="ARBA00004123"/>
    </source>
</evidence>
<feature type="domain" description="Transcription factor CBF/NF-Y/archaeal histone" evidence="4">
    <location>
        <begin position="19"/>
        <end position="84"/>
    </location>
</feature>
<accession>A0A163KNU7</accession>
<sequence length="279" mass="29681">MPYNNTPIAPSKEVTGHVSLPLARVQKIINADPERLIVTKNASFAIALATEMMIQYLATSTHNVVKTERKPRRNIQYRDVSSAVSRTDNLEFLVDVVPKTMQYGAWRKRKAAELEATAKESAIKEGGEEAKGKGETGETGETGEKDTARPANANNTTQTTLPSIPIGSDAAQDLLARAREAESTSSSTPQNGTELDPLARKEIVPPVPETEAMDVDGGAGGERIAESEGEEDPAAMQIEMEMRGPPRTNGEESASANASATPSASARMSSGGFTAINGR</sequence>
<feature type="compositionally biased region" description="Basic and acidic residues" evidence="3">
    <location>
        <begin position="119"/>
        <end position="148"/>
    </location>
</feature>
<proteinExistence type="predicted"/>
<dbReference type="SUPFAM" id="SSF47113">
    <property type="entry name" value="Histone-fold"/>
    <property type="match status" value="1"/>
</dbReference>
<dbReference type="AlphaFoldDB" id="A0A163KNU7"/>
<keyword evidence="2" id="KW-0539">Nucleus</keyword>
<dbReference type="GO" id="GO:0046982">
    <property type="term" value="F:protein heterodimerization activity"/>
    <property type="evidence" value="ECO:0007669"/>
    <property type="project" value="InterPro"/>
</dbReference>
<dbReference type="Pfam" id="PF00808">
    <property type="entry name" value="CBFD_NFYB_HMF"/>
    <property type="match status" value="1"/>
</dbReference>
<protein>
    <submittedName>
        <fullName evidence="5">Sequence-specific DNA binding</fullName>
    </submittedName>
</protein>
<evidence type="ECO:0000256" key="2">
    <source>
        <dbReference type="ARBA" id="ARBA00023242"/>
    </source>
</evidence>
<dbReference type="Gene3D" id="1.10.20.10">
    <property type="entry name" value="Histone, subunit A"/>
    <property type="match status" value="1"/>
</dbReference>
<feature type="compositionally biased region" description="Low complexity" evidence="3">
    <location>
        <begin position="253"/>
        <end position="266"/>
    </location>
</feature>
<name>A0A163KNU7_DIDRA</name>
<dbReference type="STRING" id="5454.A0A163KNU7"/>
<evidence type="ECO:0000256" key="3">
    <source>
        <dbReference type="SAM" id="MobiDB-lite"/>
    </source>
</evidence>
<feature type="region of interest" description="Disordered" evidence="3">
    <location>
        <begin position="119"/>
        <end position="279"/>
    </location>
</feature>
<dbReference type="Proteomes" id="UP000076837">
    <property type="component" value="Unassembled WGS sequence"/>
</dbReference>
<dbReference type="PANTHER" id="PTHR10252:SF54">
    <property type="entry name" value="CHROMATIN ACCESSIBILITY COMPLEX PROTEIN 1"/>
    <property type="match status" value="1"/>
</dbReference>
<dbReference type="PANTHER" id="PTHR10252">
    <property type="entry name" value="HISTONE-LIKE TRANSCRIPTION FACTOR CCAAT-RELATED"/>
    <property type="match status" value="1"/>
</dbReference>
<dbReference type="EMBL" id="JYNV01000078">
    <property type="protein sequence ID" value="KZM27136.1"/>
    <property type="molecule type" value="Genomic_DNA"/>
</dbReference>